<organism evidence="1 2">
    <name type="scientific">Nesterenkonia halotolerans</name>
    <dbReference type="NCBI Taxonomy" id="225325"/>
    <lineage>
        <taxon>Bacteria</taxon>
        <taxon>Bacillati</taxon>
        <taxon>Actinomycetota</taxon>
        <taxon>Actinomycetes</taxon>
        <taxon>Micrococcales</taxon>
        <taxon>Micrococcaceae</taxon>
        <taxon>Nesterenkonia</taxon>
    </lineage>
</organism>
<dbReference type="Proteomes" id="UP000636579">
    <property type="component" value="Unassembled WGS sequence"/>
</dbReference>
<sequence length="82" mass="8380">MIAVLLAKTVDGASAFAYPLIFLPLISSAFVPTETMSGPVRLVSGAARRGPSAGSGRVPPSGVLAARGRKVDEVFGHTGEEL</sequence>
<comment type="caution">
    <text evidence="1">The sequence shown here is derived from an EMBL/GenBank/DDBJ whole genome shotgun (WGS) entry which is preliminary data.</text>
</comment>
<evidence type="ECO:0000313" key="2">
    <source>
        <dbReference type="Proteomes" id="UP000636579"/>
    </source>
</evidence>
<accession>A0ABR9J5F0</accession>
<reference evidence="1 2" key="1">
    <citation type="submission" date="2020-10" db="EMBL/GenBank/DDBJ databases">
        <title>Sequencing the genomes of 1000 actinobacteria strains.</title>
        <authorList>
            <person name="Klenk H.-P."/>
        </authorList>
    </citation>
    <scope>NUCLEOTIDE SEQUENCE [LARGE SCALE GENOMIC DNA]</scope>
    <source>
        <strain evidence="1 2">DSM 15474</strain>
    </source>
</reference>
<keyword evidence="2" id="KW-1185">Reference proteome</keyword>
<protein>
    <submittedName>
        <fullName evidence="1">Uncharacterized protein</fullName>
    </submittedName>
</protein>
<name>A0ABR9J5F0_9MICC</name>
<dbReference type="EMBL" id="JADBEE010000001">
    <property type="protein sequence ID" value="MBE1514077.1"/>
    <property type="molecule type" value="Genomic_DNA"/>
</dbReference>
<proteinExistence type="predicted"/>
<evidence type="ECO:0000313" key="1">
    <source>
        <dbReference type="EMBL" id="MBE1514077.1"/>
    </source>
</evidence>
<gene>
    <name evidence="1" type="ORF">H4W26_000832</name>
</gene>